<keyword evidence="2" id="KW-1133">Transmembrane helix</keyword>
<feature type="region of interest" description="Disordered" evidence="1">
    <location>
        <begin position="449"/>
        <end position="482"/>
    </location>
</feature>
<dbReference type="EMBL" id="BQFW01000002">
    <property type="protein sequence ID" value="GJJ68542.1"/>
    <property type="molecule type" value="Genomic_DNA"/>
</dbReference>
<accession>A0A9P3LSA4</accession>
<feature type="region of interest" description="Disordered" evidence="1">
    <location>
        <begin position="189"/>
        <end position="262"/>
    </location>
</feature>
<dbReference type="AlphaFoldDB" id="A0A9P3LSA4"/>
<keyword evidence="4" id="KW-1185">Reference proteome</keyword>
<keyword evidence="2" id="KW-0472">Membrane</keyword>
<evidence type="ECO:0000256" key="1">
    <source>
        <dbReference type="SAM" id="MobiDB-lite"/>
    </source>
</evidence>
<protein>
    <submittedName>
        <fullName evidence="3">Uncharacterized protein</fullName>
    </submittedName>
</protein>
<feature type="transmembrane region" description="Helical" evidence="2">
    <location>
        <begin position="32"/>
        <end position="54"/>
    </location>
</feature>
<feature type="compositionally biased region" description="Pro residues" evidence="1">
    <location>
        <begin position="541"/>
        <end position="551"/>
    </location>
</feature>
<feature type="region of interest" description="Disordered" evidence="1">
    <location>
        <begin position="312"/>
        <end position="436"/>
    </location>
</feature>
<sequence>MATINPTGVDSIMSDGGIGPPTSSRALFIAEILAGAAAALLVVAVICCLCSGAARKRTTQLERDGQGATLTYVDGILETGRQTPDVAPAYSTSSPLGPISPEVIDALSRVSIECRQSFVASILSSNSLQQQLAEGTHSSSQISMVSSLAENYESPHLHTHPHAFAPVGVISNSTSPRSSRVSSQYGEIQYGNNNISNNNNNSNSDPFGSAGSEAGTTGQDREGGGQGGDGGQGEEGAGAGEESAASPLTLSSLSPSSPSNIPSATALLQHLQHLQHEPPPPSYDPSWRTALILPNHDPSYSRRLHWLRNQNMSRSNSRGSGNGHGNGHGAGSGGGGDRPLARHSSESYTRSYTRDGYLTPPHRRTESVSAPIIRQRTQDPHPLQRASTQLRTRAQSNNMDRGGPADPRWLPPPQQQQYPPSSSQPHPQPHMPPLQRLGSRRSISWTGSPIRFTLTSPTSSAVGTTAGGASQDAPHSRNPSRTTFRSLIQRSPLSSSVTAHHTTTTAVAAVAAAAMTDPGTSDSEESTGVASSVSRSYNPTQQPPLGPPPSLQPIRNLHPRPPGTEHVSLFGTDSTAETRVEMVEPLPDSPLSH</sequence>
<dbReference type="Proteomes" id="UP000827284">
    <property type="component" value="Unassembled WGS sequence"/>
</dbReference>
<feature type="region of interest" description="Disordered" evidence="1">
    <location>
        <begin position="516"/>
        <end position="593"/>
    </location>
</feature>
<evidence type="ECO:0000313" key="4">
    <source>
        <dbReference type="Proteomes" id="UP000827284"/>
    </source>
</evidence>
<gene>
    <name evidence="3" type="ORF">EMPS_00888</name>
</gene>
<feature type="compositionally biased region" description="Low complexity" evidence="1">
    <location>
        <begin position="415"/>
        <end position="425"/>
    </location>
</feature>
<feature type="compositionally biased region" description="Gly residues" evidence="1">
    <location>
        <begin position="224"/>
        <end position="239"/>
    </location>
</feature>
<keyword evidence="2" id="KW-0812">Transmembrane</keyword>
<organism evidence="3 4">
    <name type="scientific">Entomortierella parvispora</name>
    <dbReference type="NCBI Taxonomy" id="205924"/>
    <lineage>
        <taxon>Eukaryota</taxon>
        <taxon>Fungi</taxon>
        <taxon>Fungi incertae sedis</taxon>
        <taxon>Mucoromycota</taxon>
        <taxon>Mortierellomycotina</taxon>
        <taxon>Mortierellomycetes</taxon>
        <taxon>Mortierellales</taxon>
        <taxon>Mortierellaceae</taxon>
        <taxon>Entomortierella</taxon>
    </lineage>
</organism>
<dbReference type="OrthoDB" id="2447050at2759"/>
<reference evidence="3" key="1">
    <citation type="submission" date="2021-11" db="EMBL/GenBank/DDBJ databases">
        <authorList>
            <person name="Herlambang A."/>
            <person name="Guo Y."/>
            <person name="Takashima Y."/>
            <person name="Nishizawa T."/>
        </authorList>
    </citation>
    <scope>NUCLEOTIDE SEQUENCE</scope>
    <source>
        <strain evidence="3">E1425</strain>
    </source>
</reference>
<feature type="compositionally biased region" description="Low complexity" evidence="1">
    <location>
        <begin position="192"/>
        <end position="204"/>
    </location>
</feature>
<name>A0A9P3LSA4_9FUNG</name>
<feature type="compositionally biased region" description="Polar residues" evidence="1">
    <location>
        <begin position="385"/>
        <end position="399"/>
    </location>
</feature>
<feature type="compositionally biased region" description="Polar residues" evidence="1">
    <location>
        <begin position="518"/>
        <end position="538"/>
    </location>
</feature>
<evidence type="ECO:0000256" key="2">
    <source>
        <dbReference type="SAM" id="Phobius"/>
    </source>
</evidence>
<evidence type="ECO:0000313" key="3">
    <source>
        <dbReference type="EMBL" id="GJJ68542.1"/>
    </source>
</evidence>
<feature type="compositionally biased region" description="Gly residues" evidence="1">
    <location>
        <begin position="320"/>
        <end position="337"/>
    </location>
</feature>
<feature type="compositionally biased region" description="Polar residues" evidence="1">
    <location>
        <begin position="449"/>
        <end position="463"/>
    </location>
</feature>
<feature type="compositionally biased region" description="Low complexity" evidence="1">
    <location>
        <begin position="240"/>
        <end position="262"/>
    </location>
</feature>
<proteinExistence type="predicted"/>
<reference evidence="3" key="2">
    <citation type="journal article" date="2022" name="Microbiol. Resour. Announc.">
        <title>Whole-Genome Sequence of Entomortierella parvispora E1425, a Mucoromycotan Fungus Associated with Burkholderiaceae-Related Endosymbiotic Bacteria.</title>
        <authorList>
            <person name="Herlambang A."/>
            <person name="Guo Y."/>
            <person name="Takashima Y."/>
            <person name="Narisawa K."/>
            <person name="Ohta H."/>
            <person name="Nishizawa T."/>
        </authorList>
    </citation>
    <scope>NUCLEOTIDE SEQUENCE</scope>
    <source>
        <strain evidence="3">E1425</strain>
    </source>
</reference>
<comment type="caution">
    <text evidence="3">The sequence shown here is derived from an EMBL/GenBank/DDBJ whole genome shotgun (WGS) entry which is preliminary data.</text>
</comment>